<evidence type="ECO:0000313" key="1">
    <source>
        <dbReference type="EMBL" id="QJA48680.1"/>
    </source>
</evidence>
<dbReference type="NCBIfam" id="NF033394">
    <property type="entry name" value="capsid_maj_Podo"/>
    <property type="match status" value="1"/>
</dbReference>
<reference evidence="1" key="1">
    <citation type="submission" date="2020-03" db="EMBL/GenBank/DDBJ databases">
        <title>The deep terrestrial virosphere.</title>
        <authorList>
            <person name="Holmfeldt K."/>
            <person name="Nilsson E."/>
            <person name="Simone D."/>
            <person name="Lopez-Fernandez M."/>
            <person name="Wu X."/>
            <person name="de Brujin I."/>
            <person name="Lundin D."/>
            <person name="Andersson A."/>
            <person name="Bertilsson S."/>
            <person name="Dopson M."/>
        </authorList>
    </citation>
    <scope>NUCLEOTIDE SEQUENCE</scope>
    <source>
        <strain evidence="1">TM448A01076</strain>
        <strain evidence="2">TM448B01182</strain>
    </source>
</reference>
<proteinExistence type="predicted"/>
<evidence type="ECO:0000313" key="2">
    <source>
        <dbReference type="EMBL" id="QJH98071.1"/>
    </source>
</evidence>
<name>A0A6H1ZN98_9ZZZZ</name>
<protein>
    <submittedName>
        <fullName evidence="1">Putative capsid protein</fullName>
    </submittedName>
</protein>
<dbReference type="EMBL" id="MT144096">
    <property type="protein sequence ID" value="QJA48680.1"/>
    <property type="molecule type" value="Genomic_DNA"/>
</dbReference>
<gene>
    <name evidence="1" type="ORF">TM448A01076_0016</name>
    <name evidence="2" type="ORF">TM448B01182_0015</name>
</gene>
<organism evidence="1">
    <name type="scientific">viral metagenome</name>
    <dbReference type="NCBI Taxonomy" id="1070528"/>
    <lineage>
        <taxon>unclassified sequences</taxon>
        <taxon>metagenomes</taxon>
        <taxon>organismal metagenomes</taxon>
    </lineage>
</organism>
<dbReference type="EMBL" id="MT144714">
    <property type="protein sequence ID" value="QJH98071.1"/>
    <property type="molecule type" value="Genomic_DNA"/>
</dbReference>
<dbReference type="AlphaFoldDB" id="A0A6H1ZN98"/>
<dbReference type="InterPro" id="IPR049718">
    <property type="entry name" value="AKO59007-like"/>
</dbReference>
<sequence length="311" mass="34872">MPGATDNWKMGNILMFKLLDDVEKIGSGEYVRFVLEYAKSRGGPMSGSTVFDTAKKAFLNAARFPWAFFYSNFTYDIEDEVQINGDMAELDFVMKGLDNAQKTIRDLMGDSLWATYAASQTTYGTTTKPFWGVANLMAQSDTSPYYGLIQMADLGTFTREGSSVNIWQAYQNANALVMSFSTMQTLRRNCMVGEGPNGIPNLYVTTPTLWDKFENSLQAAQRFYNQDLAKAGFQSIMFGLADVVWDHKCDASYVNAFNRSKMGIKAHRDKYFVGPVWKEPTNQALKTTQIIFSGAFGTPERRAFGRLTNVS</sequence>
<accession>A0A6H1ZN98</accession>